<dbReference type="AlphaFoldDB" id="A0AAW0KEH4"/>
<dbReference type="Proteomes" id="UP000237347">
    <property type="component" value="Unassembled WGS sequence"/>
</dbReference>
<reference evidence="2 3" key="1">
    <citation type="journal article" date="2018" name="Sci. Data">
        <title>The draft genome sequence of cork oak.</title>
        <authorList>
            <person name="Ramos A.M."/>
            <person name="Usie A."/>
            <person name="Barbosa P."/>
            <person name="Barros P.M."/>
            <person name="Capote T."/>
            <person name="Chaves I."/>
            <person name="Simoes F."/>
            <person name="Abreu I."/>
            <person name="Carrasquinho I."/>
            <person name="Faro C."/>
            <person name="Guimaraes J.B."/>
            <person name="Mendonca D."/>
            <person name="Nobrega F."/>
            <person name="Rodrigues L."/>
            <person name="Saibo N.J.M."/>
            <person name="Varela M.C."/>
            <person name="Egas C."/>
            <person name="Matos J."/>
            <person name="Miguel C.M."/>
            <person name="Oliveira M.M."/>
            <person name="Ricardo C.P."/>
            <person name="Goncalves S."/>
        </authorList>
    </citation>
    <scope>NUCLEOTIDE SEQUENCE [LARGE SCALE GENOMIC DNA]</scope>
    <source>
        <strain evidence="3">cv. HL8</strain>
    </source>
</reference>
<name>A0AAW0KEH4_QUESU</name>
<dbReference type="GO" id="GO:0003676">
    <property type="term" value="F:nucleic acid binding"/>
    <property type="evidence" value="ECO:0007669"/>
    <property type="project" value="InterPro"/>
</dbReference>
<proteinExistence type="predicted"/>
<evidence type="ECO:0000313" key="3">
    <source>
        <dbReference type="Proteomes" id="UP000237347"/>
    </source>
</evidence>
<gene>
    <name evidence="2" type="ORF">CFP56_021787</name>
</gene>
<dbReference type="InterPro" id="IPR002156">
    <property type="entry name" value="RNaseH_domain"/>
</dbReference>
<dbReference type="GO" id="GO:0004523">
    <property type="term" value="F:RNA-DNA hybrid ribonuclease activity"/>
    <property type="evidence" value="ECO:0007669"/>
    <property type="project" value="InterPro"/>
</dbReference>
<feature type="domain" description="RNase H type-1" evidence="1">
    <location>
        <begin position="2"/>
        <end position="29"/>
    </location>
</feature>
<organism evidence="2 3">
    <name type="scientific">Quercus suber</name>
    <name type="common">Cork oak</name>
    <dbReference type="NCBI Taxonomy" id="58331"/>
    <lineage>
        <taxon>Eukaryota</taxon>
        <taxon>Viridiplantae</taxon>
        <taxon>Streptophyta</taxon>
        <taxon>Embryophyta</taxon>
        <taxon>Tracheophyta</taxon>
        <taxon>Spermatophyta</taxon>
        <taxon>Magnoliopsida</taxon>
        <taxon>eudicotyledons</taxon>
        <taxon>Gunneridae</taxon>
        <taxon>Pentapetalae</taxon>
        <taxon>rosids</taxon>
        <taxon>fabids</taxon>
        <taxon>Fagales</taxon>
        <taxon>Fagaceae</taxon>
        <taxon>Quercus</taxon>
    </lineage>
</organism>
<accession>A0AAW0KEH4</accession>
<protein>
    <recommendedName>
        <fullName evidence="1">RNase H type-1 domain-containing protein</fullName>
    </recommendedName>
</protein>
<dbReference type="Pfam" id="PF13456">
    <property type="entry name" value="RVT_3"/>
    <property type="match status" value="1"/>
</dbReference>
<comment type="caution">
    <text evidence="2">The sequence shown here is derived from an EMBL/GenBank/DDBJ whole genome shotgun (WGS) entry which is preliminary data.</text>
</comment>
<sequence length="38" mass="4215">MLAEIWAIRDGLELARDLGITHLVVELEAKGTCYASKK</sequence>
<evidence type="ECO:0000313" key="2">
    <source>
        <dbReference type="EMBL" id="KAK7837038.1"/>
    </source>
</evidence>
<dbReference type="EMBL" id="PKMF04000338">
    <property type="protein sequence ID" value="KAK7837038.1"/>
    <property type="molecule type" value="Genomic_DNA"/>
</dbReference>
<evidence type="ECO:0000259" key="1">
    <source>
        <dbReference type="Pfam" id="PF13456"/>
    </source>
</evidence>
<keyword evidence="3" id="KW-1185">Reference proteome</keyword>